<reference evidence="17 18" key="1">
    <citation type="journal article" date="2021" name="Plant Biotechnol. J.">
        <title>Multi-omics assisted identification of the key and species-specific regulatory components of drought-tolerant mechanisms in Gossypium stocksii.</title>
        <authorList>
            <person name="Yu D."/>
            <person name="Ke L."/>
            <person name="Zhang D."/>
            <person name="Wu Y."/>
            <person name="Sun Y."/>
            <person name="Mei J."/>
            <person name="Sun J."/>
            <person name="Sun Y."/>
        </authorList>
    </citation>
    <scope>NUCLEOTIDE SEQUENCE [LARGE SCALE GENOMIC DNA]</scope>
    <source>
        <strain evidence="18">cv. E1</strain>
        <tissue evidence="17">Leaf</tissue>
    </source>
</reference>
<feature type="domain" description="Bulb-type lectin" evidence="15">
    <location>
        <begin position="26"/>
        <end position="146"/>
    </location>
</feature>
<evidence type="ECO:0000256" key="4">
    <source>
        <dbReference type="ARBA" id="ARBA00022729"/>
    </source>
</evidence>
<dbReference type="InterPro" id="IPR003609">
    <property type="entry name" value="Pan_app"/>
</dbReference>
<keyword evidence="12" id="KW-0812">Transmembrane</keyword>
<keyword evidence="4 13" id="KW-0732">Signal</keyword>
<dbReference type="GO" id="GO:0005524">
    <property type="term" value="F:ATP binding"/>
    <property type="evidence" value="ECO:0007669"/>
    <property type="project" value="UniProtKB-KW"/>
</dbReference>
<keyword evidence="5" id="KW-0547">Nucleotide-binding</keyword>
<sequence length="1482" mass="166496">MERDPIFTMVCFLIVVFSHVEFSEEVDVLGVEGSISDGETLVSSLETFQLGFFSPGKSRKRYLGIWFKTCPGTVVWVANRNNPIADGKGLLTVSNSGNLVLLNQTKSAVWSSNMSGTAQNPVAQLLDTGNLVIKDNKSTAGSYLWQSFDYPSDTLLPGMKVGWNLKTGEERYLTSWKSADDPSPGNFTFRLDKNGLPQLVIDTESMKTYRTGPWNGFGFEAIPAYLNFLFKHNVVSNKNEIFFSYEVANKEITTRLWLNHTGYLQRLIFTHDSKNWEFLYSAPFDKCGIYGFCGANSICSSRRADACKCLKGFISKSQESKNCVRESSLDCQKGDGFTRLVGVKVPDLLNFQLNESLNHKQCEAECLKNCSCTAYVNMNVSEGRTSCVMWFGDLFDISEVSDMYRNEVVFVRLSASGLGLTHDSRKKNRLMAILVVSIISSATILGLIYFIIWKKWKKRDDLLHLTRLESGEDEREVPLFHFSTIEIATNYFSFGNVIGEGGFGPVYKGNLPTGQEIAVKRLSKDSGQGVEQFRNEVVLIAKLQHKNLVGLLGCCIQGNERMLIYEFMPNKSLDYFIFDHKKRAQLSWRNRFDIVLGITRGLLYLHQDSKLPIIHRDLKASNILLDSNLIPKISDFGLARIFCGNDVETKTSRVVGTFGYMAPEYAIDGTFSAKSDVFSFGVLLLEIVSGKKNRGYSHPDHLHNLLGHAWLLWNEDRGLEVMDTILEETCVRSEVLRFIHVGLLCVQECPEDRPTMSSVLLKLTNEEATLPRPKAPGFFIQRNPYDNFKTFELGFFSPGKSRNRYLGIWYKNSPEAVVWVANSNNPIAERKGVLTLSNTGNLVLFNQTNSVIWSSNVSGRAQDPVARLLDTGNFVLKDNKSMPESYLWQSFDHPSDTLLPGMKIGWNLKTGEERYLTSWKSADDPSPGNFTYRLDKNGLPQLFIDRGSVKIYRTGPWNGIGFGAVPAVPNLVFKPIVISNENEVYHTYEAASEAITMRLWLNRSGYVQRLILNQRSKWDVLYSAPFDKCGSYGSCGVNSICSSRRADACECIEGFISKSQESKNCVRESSLDCQKGEGFTRLVGVKVPDLLKFQLNESLNPTRCEAECLKDCSCTAYANMNVSEGRSSCLMWFGDLFDITEVSDMYRGEDVFVRLSASGLGLTNESKEKNRVAIILVSIISSAIVLGLISFIIWKKSKKRDVALHSTRLEGEEDEREVPLFDFSTIEIATKYFSFGNVIGEGGFGPVYKGNLPTGQEIAVKRLSKDSGQGVEQFRNEVVLIAKLQHRNLVGLLGCCIQGDERILIYEFMPNKSLDYFIFDHTSRALLSWKNRVDIVLGIARGLLYLHQDSKLQIVHRDLKASNILLDSNLIPKISDFGLARIFGGNDEETKTTRVVGTFGYMAPEYANDGTFSAKSDVFSFGVLLLEIVSGKKNRGYNHPDHQHNLLGHVSQNNGISFRFKFRSQMYVRSCTIFFVGLVALE</sequence>
<feature type="domain" description="Protein kinase" evidence="14">
    <location>
        <begin position="492"/>
        <end position="770"/>
    </location>
</feature>
<evidence type="ECO:0000259" key="15">
    <source>
        <dbReference type="PROSITE" id="PS50927"/>
    </source>
</evidence>
<dbReference type="FunFam" id="2.90.10.10:FF:000004">
    <property type="entry name" value="G-type lectin S-receptor-like serine/threonine-protein kinase"/>
    <property type="match status" value="1"/>
</dbReference>
<evidence type="ECO:0000259" key="16">
    <source>
        <dbReference type="PROSITE" id="PS50948"/>
    </source>
</evidence>
<keyword evidence="7" id="KW-0067">ATP-binding</keyword>
<dbReference type="InterPro" id="IPR011009">
    <property type="entry name" value="Kinase-like_dom_sf"/>
</dbReference>
<dbReference type="OrthoDB" id="1910371at2759"/>
<proteinExistence type="predicted"/>
<evidence type="ECO:0000256" key="12">
    <source>
        <dbReference type="SAM" id="Phobius"/>
    </source>
</evidence>
<dbReference type="EC" id="2.7.11.1" evidence="1"/>
<dbReference type="InterPro" id="IPR036426">
    <property type="entry name" value="Bulb-type_lectin_dom_sf"/>
</dbReference>
<keyword evidence="9" id="KW-0325">Glycoprotein</keyword>
<dbReference type="SMART" id="SM00108">
    <property type="entry name" value="B_lectin"/>
    <property type="match status" value="2"/>
</dbReference>
<dbReference type="CDD" id="cd14066">
    <property type="entry name" value="STKc_IRAK"/>
    <property type="match status" value="2"/>
</dbReference>
<evidence type="ECO:0000256" key="5">
    <source>
        <dbReference type="ARBA" id="ARBA00022741"/>
    </source>
</evidence>
<dbReference type="InterPro" id="IPR000719">
    <property type="entry name" value="Prot_kinase_dom"/>
</dbReference>
<feature type="signal peptide" evidence="13">
    <location>
        <begin position="1"/>
        <end position="23"/>
    </location>
</feature>
<dbReference type="EMBL" id="JAIQCV010000007">
    <property type="protein sequence ID" value="KAH1083878.1"/>
    <property type="molecule type" value="Genomic_DNA"/>
</dbReference>
<dbReference type="SUPFAM" id="SSF51110">
    <property type="entry name" value="alpha-D-mannose-specific plant lectins"/>
    <property type="match status" value="2"/>
</dbReference>
<dbReference type="Gene3D" id="2.90.10.10">
    <property type="entry name" value="Bulb-type lectin domain"/>
    <property type="match status" value="2"/>
</dbReference>
<dbReference type="Gene3D" id="3.30.200.20">
    <property type="entry name" value="Phosphorylase Kinase, domain 1"/>
    <property type="match status" value="2"/>
</dbReference>
<evidence type="ECO:0000256" key="6">
    <source>
        <dbReference type="ARBA" id="ARBA00022777"/>
    </source>
</evidence>
<evidence type="ECO:0000313" key="18">
    <source>
        <dbReference type="Proteomes" id="UP000828251"/>
    </source>
</evidence>
<feature type="domain" description="Apple" evidence="16">
    <location>
        <begin position="1073"/>
        <end position="1156"/>
    </location>
</feature>
<dbReference type="InterPro" id="IPR001480">
    <property type="entry name" value="Bulb-type_lectin_dom"/>
</dbReference>
<dbReference type="InterPro" id="IPR008271">
    <property type="entry name" value="Ser/Thr_kinase_AS"/>
</dbReference>
<keyword evidence="6" id="KW-0418">Kinase</keyword>
<evidence type="ECO:0000256" key="3">
    <source>
        <dbReference type="ARBA" id="ARBA00022679"/>
    </source>
</evidence>
<dbReference type="FunFam" id="1.10.510.10:FF:000060">
    <property type="entry name" value="G-type lectin S-receptor-like serine/threonine-protein kinase"/>
    <property type="match status" value="2"/>
</dbReference>
<protein>
    <recommendedName>
        <fullName evidence="1">non-specific serine/threonine protein kinase</fullName>
        <ecNumber evidence="1">2.7.11.1</ecNumber>
    </recommendedName>
</protein>
<dbReference type="InterPro" id="IPR000858">
    <property type="entry name" value="S_locus_glycoprot_dom"/>
</dbReference>
<gene>
    <name evidence="17" type="ORF">J1N35_023639</name>
</gene>
<feature type="domain" description="Bulb-type lectin" evidence="15">
    <location>
        <begin position="771"/>
        <end position="889"/>
    </location>
</feature>
<evidence type="ECO:0000256" key="11">
    <source>
        <dbReference type="ARBA" id="ARBA00048679"/>
    </source>
</evidence>
<keyword evidence="18" id="KW-1185">Reference proteome</keyword>
<evidence type="ECO:0000256" key="9">
    <source>
        <dbReference type="ARBA" id="ARBA00023180"/>
    </source>
</evidence>
<feature type="domain" description="Apple" evidence="16">
    <location>
        <begin position="331"/>
        <end position="408"/>
    </location>
</feature>
<feature type="transmembrane region" description="Helical" evidence="12">
    <location>
        <begin position="430"/>
        <end position="452"/>
    </location>
</feature>
<keyword evidence="8" id="KW-1015">Disulfide bond</keyword>
<dbReference type="CDD" id="cd01098">
    <property type="entry name" value="PAN_AP_plant"/>
    <property type="match status" value="2"/>
</dbReference>
<dbReference type="Pfam" id="PF01453">
    <property type="entry name" value="B_lectin"/>
    <property type="match status" value="2"/>
</dbReference>
<dbReference type="Pfam" id="PF08276">
    <property type="entry name" value="PAN_2"/>
    <property type="match status" value="2"/>
</dbReference>
<comment type="caution">
    <text evidence="17">The sequence shown here is derived from an EMBL/GenBank/DDBJ whole genome shotgun (WGS) entry which is preliminary data.</text>
</comment>
<dbReference type="Gene3D" id="1.10.510.10">
    <property type="entry name" value="Transferase(Phosphotransferase) domain 1"/>
    <property type="match status" value="2"/>
</dbReference>
<comment type="catalytic activity">
    <reaction evidence="10">
        <text>L-threonyl-[protein] + ATP = O-phospho-L-threonyl-[protein] + ADP + H(+)</text>
        <dbReference type="Rhea" id="RHEA:46608"/>
        <dbReference type="Rhea" id="RHEA-COMP:11060"/>
        <dbReference type="Rhea" id="RHEA-COMP:11605"/>
        <dbReference type="ChEBI" id="CHEBI:15378"/>
        <dbReference type="ChEBI" id="CHEBI:30013"/>
        <dbReference type="ChEBI" id="CHEBI:30616"/>
        <dbReference type="ChEBI" id="CHEBI:61977"/>
        <dbReference type="ChEBI" id="CHEBI:456216"/>
        <dbReference type="EC" id="2.7.11.1"/>
    </reaction>
</comment>
<evidence type="ECO:0000313" key="17">
    <source>
        <dbReference type="EMBL" id="KAH1083878.1"/>
    </source>
</evidence>
<keyword evidence="3" id="KW-0808">Transferase</keyword>
<evidence type="ECO:0000256" key="2">
    <source>
        <dbReference type="ARBA" id="ARBA00022527"/>
    </source>
</evidence>
<dbReference type="PROSITE" id="PS00108">
    <property type="entry name" value="PROTEIN_KINASE_ST"/>
    <property type="match status" value="2"/>
</dbReference>
<evidence type="ECO:0000256" key="10">
    <source>
        <dbReference type="ARBA" id="ARBA00047899"/>
    </source>
</evidence>
<keyword evidence="12" id="KW-0472">Membrane</keyword>
<dbReference type="PROSITE" id="PS50011">
    <property type="entry name" value="PROTEIN_KINASE_DOM"/>
    <property type="match status" value="2"/>
</dbReference>
<dbReference type="PANTHER" id="PTHR32444">
    <property type="entry name" value="BULB-TYPE LECTIN DOMAIN-CONTAINING PROTEIN"/>
    <property type="match status" value="1"/>
</dbReference>
<dbReference type="GO" id="GO:0004674">
    <property type="term" value="F:protein serine/threonine kinase activity"/>
    <property type="evidence" value="ECO:0007669"/>
    <property type="project" value="UniProtKB-KW"/>
</dbReference>
<keyword evidence="2" id="KW-0723">Serine/threonine-protein kinase</keyword>
<dbReference type="Pfam" id="PF07714">
    <property type="entry name" value="PK_Tyr_Ser-Thr"/>
    <property type="match status" value="2"/>
</dbReference>
<evidence type="ECO:0000256" key="7">
    <source>
        <dbReference type="ARBA" id="ARBA00022840"/>
    </source>
</evidence>
<dbReference type="PROSITE" id="PS50948">
    <property type="entry name" value="PAN"/>
    <property type="match status" value="2"/>
</dbReference>
<dbReference type="FunFam" id="3.30.200.20:FF:000195">
    <property type="entry name" value="G-type lectin S-receptor-like serine/threonine-protein kinase"/>
    <property type="match status" value="2"/>
</dbReference>
<dbReference type="FunFam" id="2.90.10.10:FF:000001">
    <property type="entry name" value="G-type lectin S-receptor-like serine/threonine-protein kinase"/>
    <property type="match status" value="1"/>
</dbReference>
<evidence type="ECO:0000256" key="13">
    <source>
        <dbReference type="SAM" id="SignalP"/>
    </source>
</evidence>
<feature type="transmembrane region" description="Helical" evidence="12">
    <location>
        <begin position="1172"/>
        <end position="1194"/>
    </location>
</feature>
<evidence type="ECO:0000256" key="1">
    <source>
        <dbReference type="ARBA" id="ARBA00012513"/>
    </source>
</evidence>
<comment type="catalytic activity">
    <reaction evidence="11">
        <text>L-seryl-[protein] + ATP = O-phospho-L-seryl-[protein] + ADP + H(+)</text>
        <dbReference type="Rhea" id="RHEA:17989"/>
        <dbReference type="Rhea" id="RHEA-COMP:9863"/>
        <dbReference type="Rhea" id="RHEA-COMP:11604"/>
        <dbReference type="ChEBI" id="CHEBI:15378"/>
        <dbReference type="ChEBI" id="CHEBI:29999"/>
        <dbReference type="ChEBI" id="CHEBI:30616"/>
        <dbReference type="ChEBI" id="CHEBI:83421"/>
        <dbReference type="ChEBI" id="CHEBI:456216"/>
        <dbReference type="EC" id="2.7.11.1"/>
    </reaction>
</comment>
<dbReference type="CDD" id="cd00028">
    <property type="entry name" value="B_lectin"/>
    <property type="match status" value="2"/>
</dbReference>
<evidence type="ECO:0000256" key="8">
    <source>
        <dbReference type="ARBA" id="ARBA00023157"/>
    </source>
</evidence>
<dbReference type="FunFam" id="2.90.10.30:FF:000003">
    <property type="entry name" value="Os04g0303100 protein"/>
    <property type="match status" value="2"/>
</dbReference>
<feature type="domain" description="Protein kinase" evidence="14">
    <location>
        <begin position="1233"/>
        <end position="1482"/>
    </location>
</feature>
<dbReference type="Pfam" id="PF00954">
    <property type="entry name" value="S_locus_glycop"/>
    <property type="match status" value="2"/>
</dbReference>
<evidence type="ECO:0000259" key="14">
    <source>
        <dbReference type="PROSITE" id="PS50011"/>
    </source>
</evidence>
<name>A0A9D3VIY0_9ROSI</name>
<dbReference type="SMART" id="SM00220">
    <property type="entry name" value="S_TKc"/>
    <property type="match status" value="2"/>
</dbReference>
<dbReference type="GO" id="GO:0048544">
    <property type="term" value="P:recognition of pollen"/>
    <property type="evidence" value="ECO:0007669"/>
    <property type="project" value="InterPro"/>
</dbReference>
<accession>A0A9D3VIY0</accession>
<organism evidence="17 18">
    <name type="scientific">Gossypium stocksii</name>
    <dbReference type="NCBI Taxonomy" id="47602"/>
    <lineage>
        <taxon>Eukaryota</taxon>
        <taxon>Viridiplantae</taxon>
        <taxon>Streptophyta</taxon>
        <taxon>Embryophyta</taxon>
        <taxon>Tracheophyta</taxon>
        <taxon>Spermatophyta</taxon>
        <taxon>Magnoliopsida</taxon>
        <taxon>eudicotyledons</taxon>
        <taxon>Gunneridae</taxon>
        <taxon>Pentapetalae</taxon>
        <taxon>rosids</taxon>
        <taxon>malvids</taxon>
        <taxon>Malvales</taxon>
        <taxon>Malvaceae</taxon>
        <taxon>Malvoideae</taxon>
        <taxon>Gossypium</taxon>
    </lineage>
</organism>
<dbReference type="PROSITE" id="PS50927">
    <property type="entry name" value="BULB_LECTIN"/>
    <property type="match status" value="2"/>
</dbReference>
<keyword evidence="12" id="KW-1133">Transmembrane helix</keyword>
<dbReference type="InterPro" id="IPR001245">
    <property type="entry name" value="Ser-Thr/Tyr_kinase_cat_dom"/>
</dbReference>
<dbReference type="SMART" id="SM00473">
    <property type="entry name" value="PAN_AP"/>
    <property type="match status" value="2"/>
</dbReference>
<dbReference type="Proteomes" id="UP000828251">
    <property type="component" value="Unassembled WGS sequence"/>
</dbReference>
<feature type="chain" id="PRO_5038350915" description="non-specific serine/threonine protein kinase" evidence="13">
    <location>
        <begin position="24"/>
        <end position="1482"/>
    </location>
</feature>
<dbReference type="SUPFAM" id="SSF56112">
    <property type="entry name" value="Protein kinase-like (PK-like)"/>
    <property type="match status" value="2"/>
</dbReference>
<dbReference type="PANTHER" id="PTHR32444:SF118">
    <property type="entry name" value="OS09G0551150 PROTEIN"/>
    <property type="match status" value="1"/>
</dbReference>